<accession>A0A1Y0ILF7</accession>
<reference evidence="3" key="1">
    <citation type="submission" date="2017-05" db="EMBL/GenBank/DDBJ databases">
        <authorList>
            <person name="Sung H."/>
        </authorList>
    </citation>
    <scope>NUCLEOTIDE SEQUENCE [LARGE SCALE GENOMIC DNA]</scope>
    <source>
        <strain evidence="3">AR23208</strain>
    </source>
</reference>
<dbReference type="CDD" id="cd07067">
    <property type="entry name" value="HP_PGM_like"/>
    <property type="match status" value="1"/>
</dbReference>
<evidence type="ECO:0000313" key="3">
    <source>
        <dbReference type="Proteomes" id="UP000195437"/>
    </source>
</evidence>
<evidence type="ECO:0000256" key="1">
    <source>
        <dbReference type="PIRSR" id="PIRSR613078-2"/>
    </source>
</evidence>
<sequence length="203" mass="22342">MEIVLIRHGESEADLLGVHEGRADFSLTGLGRRQVQAMAERVAAELPPQIIFASTLKRAQETATVLAGQTGVELQLLPDLMEINNGKQAGLPLEEGNRLHPLPTLPHVPFAEGESWFQFRMRAESVLSEIVTACLGKYERIAVVSHGGMISALIQSFLRMPAQNTCYFHSGDTAIHVLVYKEPQRMVRVMNDTTHLNGLDSSS</sequence>
<name>A0A1Y0ILF7_9BACL</name>
<evidence type="ECO:0000313" key="2">
    <source>
        <dbReference type="EMBL" id="ARU61348.1"/>
    </source>
</evidence>
<feature type="binding site" evidence="1">
    <location>
        <position position="58"/>
    </location>
    <ligand>
        <name>substrate</name>
    </ligand>
</feature>
<dbReference type="RefSeq" id="WP_087456727.1">
    <property type="nucleotide sequence ID" value="NZ_CP021434.1"/>
</dbReference>
<gene>
    <name evidence="2" type="ORF">CBW65_10310</name>
</gene>
<dbReference type="Proteomes" id="UP000195437">
    <property type="component" value="Chromosome"/>
</dbReference>
<dbReference type="Pfam" id="PF00300">
    <property type="entry name" value="His_Phos_1"/>
    <property type="match status" value="1"/>
</dbReference>
<dbReference type="InterPro" id="IPR013078">
    <property type="entry name" value="His_Pase_superF_clade-1"/>
</dbReference>
<dbReference type="EMBL" id="CP021434">
    <property type="protein sequence ID" value="ARU61348.1"/>
    <property type="molecule type" value="Genomic_DNA"/>
</dbReference>
<dbReference type="InterPro" id="IPR050275">
    <property type="entry name" value="PGM_Phosphatase"/>
</dbReference>
<dbReference type="GO" id="GO:0005737">
    <property type="term" value="C:cytoplasm"/>
    <property type="evidence" value="ECO:0007669"/>
    <property type="project" value="TreeGrafter"/>
</dbReference>
<dbReference type="PANTHER" id="PTHR48100:SF1">
    <property type="entry name" value="HISTIDINE PHOSPHATASE FAMILY PROTEIN-RELATED"/>
    <property type="match status" value="1"/>
</dbReference>
<evidence type="ECO:0008006" key="4">
    <source>
        <dbReference type="Google" id="ProtNLM"/>
    </source>
</evidence>
<dbReference type="PANTHER" id="PTHR48100">
    <property type="entry name" value="BROAD-SPECIFICITY PHOSPHATASE YOR283W-RELATED"/>
    <property type="match status" value="1"/>
</dbReference>
<dbReference type="KEGG" id="tum:CBW65_10310"/>
<dbReference type="AlphaFoldDB" id="A0A1Y0ILF7"/>
<organism evidence="2 3">
    <name type="scientific">Tumebacillus avium</name>
    <dbReference type="NCBI Taxonomy" id="1903704"/>
    <lineage>
        <taxon>Bacteria</taxon>
        <taxon>Bacillati</taxon>
        <taxon>Bacillota</taxon>
        <taxon>Bacilli</taxon>
        <taxon>Bacillales</taxon>
        <taxon>Alicyclobacillaceae</taxon>
        <taxon>Tumebacillus</taxon>
    </lineage>
</organism>
<dbReference type="SUPFAM" id="SSF53254">
    <property type="entry name" value="Phosphoglycerate mutase-like"/>
    <property type="match status" value="1"/>
</dbReference>
<dbReference type="Gene3D" id="3.40.50.1240">
    <property type="entry name" value="Phosphoglycerate mutase-like"/>
    <property type="match status" value="1"/>
</dbReference>
<dbReference type="SMART" id="SM00855">
    <property type="entry name" value="PGAM"/>
    <property type="match status" value="1"/>
</dbReference>
<dbReference type="GO" id="GO:0016791">
    <property type="term" value="F:phosphatase activity"/>
    <property type="evidence" value="ECO:0007669"/>
    <property type="project" value="TreeGrafter"/>
</dbReference>
<keyword evidence="3" id="KW-1185">Reference proteome</keyword>
<protein>
    <recommendedName>
        <fullName evidence="4">Histidine phosphatase family protein</fullName>
    </recommendedName>
</protein>
<dbReference type="OrthoDB" id="9782128at2"/>
<dbReference type="InterPro" id="IPR029033">
    <property type="entry name" value="His_PPase_superfam"/>
</dbReference>
<proteinExistence type="predicted"/>